<dbReference type="Proteomes" id="UP000321464">
    <property type="component" value="Unassembled WGS sequence"/>
</dbReference>
<accession>A0A512AL07</accession>
<evidence type="ECO:0000313" key="2">
    <source>
        <dbReference type="EMBL" id="GEO00354.1"/>
    </source>
</evidence>
<evidence type="ECO:0000313" key="3">
    <source>
        <dbReference type="Proteomes" id="UP000321464"/>
    </source>
</evidence>
<evidence type="ECO:0000259" key="1">
    <source>
        <dbReference type="Pfam" id="PF08410"/>
    </source>
</evidence>
<organism evidence="2 3">
    <name type="scientific">Novosphingobium sediminis</name>
    <dbReference type="NCBI Taxonomy" id="707214"/>
    <lineage>
        <taxon>Bacteria</taxon>
        <taxon>Pseudomonadati</taxon>
        <taxon>Pseudomonadota</taxon>
        <taxon>Alphaproteobacteria</taxon>
        <taxon>Sphingomonadales</taxon>
        <taxon>Sphingomonadaceae</taxon>
        <taxon>Novosphingobium</taxon>
    </lineage>
</organism>
<feature type="domain" description="DUF1737" evidence="1">
    <location>
        <begin position="16"/>
        <end position="64"/>
    </location>
</feature>
<dbReference type="EMBL" id="BJYR01000014">
    <property type="protein sequence ID" value="GEO00354.1"/>
    <property type="molecule type" value="Genomic_DNA"/>
</dbReference>
<protein>
    <recommendedName>
        <fullName evidence="1">DUF1737 domain-containing protein</fullName>
    </recommendedName>
</protein>
<keyword evidence="3" id="KW-1185">Reference proteome</keyword>
<gene>
    <name evidence="2" type="ORF">NSE01_21860</name>
</gene>
<proteinExistence type="predicted"/>
<comment type="caution">
    <text evidence="2">The sequence shown here is derived from an EMBL/GenBank/DDBJ whole genome shotgun (WGS) entry which is preliminary data.</text>
</comment>
<dbReference type="InterPro" id="IPR013619">
    <property type="entry name" value="DUF1737"/>
</dbReference>
<reference evidence="2 3" key="1">
    <citation type="submission" date="2019-07" db="EMBL/GenBank/DDBJ databases">
        <title>Whole genome shotgun sequence of Novosphingobium sediminis NBRC 106119.</title>
        <authorList>
            <person name="Hosoyama A."/>
            <person name="Uohara A."/>
            <person name="Ohji S."/>
            <person name="Ichikawa N."/>
        </authorList>
    </citation>
    <scope>NUCLEOTIDE SEQUENCE [LARGE SCALE GENOMIC DNA]</scope>
    <source>
        <strain evidence="2 3">NBRC 106119</strain>
    </source>
</reference>
<dbReference type="AlphaFoldDB" id="A0A512AL07"/>
<sequence>MPYGTGMYTTPDDRPIYRLLTGKDDRAFCERVSEALMQGWRLYGSPTITWDEEGGCMKAAQAVVWHEADVVK</sequence>
<dbReference type="Pfam" id="PF08410">
    <property type="entry name" value="DUF1737"/>
    <property type="match status" value="1"/>
</dbReference>
<name>A0A512AL07_9SPHN</name>